<feature type="transmembrane region" description="Helical" evidence="6">
    <location>
        <begin position="342"/>
        <end position="362"/>
    </location>
</feature>
<feature type="transmembrane region" description="Helical" evidence="6">
    <location>
        <begin position="412"/>
        <end position="434"/>
    </location>
</feature>
<feature type="transmembrane region" description="Helical" evidence="6">
    <location>
        <begin position="215"/>
        <end position="234"/>
    </location>
</feature>
<dbReference type="OrthoDB" id="8904098at2759"/>
<dbReference type="AlphaFoldDB" id="A0A6A6T2P1"/>
<dbReference type="Proteomes" id="UP000799324">
    <property type="component" value="Unassembled WGS sequence"/>
</dbReference>
<dbReference type="PANTHER" id="PTHR11654">
    <property type="entry name" value="OLIGOPEPTIDE TRANSPORTER-RELATED"/>
    <property type="match status" value="1"/>
</dbReference>
<evidence type="ECO:0000313" key="7">
    <source>
        <dbReference type="EMBL" id="KAF2654156.1"/>
    </source>
</evidence>
<reference evidence="7" key="1">
    <citation type="journal article" date="2020" name="Stud. Mycol.">
        <title>101 Dothideomycetes genomes: a test case for predicting lifestyles and emergence of pathogens.</title>
        <authorList>
            <person name="Haridas S."/>
            <person name="Albert R."/>
            <person name="Binder M."/>
            <person name="Bloem J."/>
            <person name="Labutti K."/>
            <person name="Salamov A."/>
            <person name="Andreopoulos B."/>
            <person name="Baker S."/>
            <person name="Barry K."/>
            <person name="Bills G."/>
            <person name="Bluhm B."/>
            <person name="Cannon C."/>
            <person name="Castanera R."/>
            <person name="Culley D."/>
            <person name="Daum C."/>
            <person name="Ezra D."/>
            <person name="Gonzalez J."/>
            <person name="Henrissat B."/>
            <person name="Kuo A."/>
            <person name="Liang C."/>
            <person name="Lipzen A."/>
            <person name="Lutzoni F."/>
            <person name="Magnuson J."/>
            <person name="Mondo S."/>
            <person name="Nolan M."/>
            <person name="Ohm R."/>
            <person name="Pangilinan J."/>
            <person name="Park H.-J."/>
            <person name="Ramirez L."/>
            <person name="Alfaro M."/>
            <person name="Sun H."/>
            <person name="Tritt A."/>
            <person name="Yoshinaga Y."/>
            <person name="Zwiers L.-H."/>
            <person name="Turgeon B."/>
            <person name="Goodwin S."/>
            <person name="Spatafora J."/>
            <person name="Crous P."/>
            <person name="Grigoriev I."/>
        </authorList>
    </citation>
    <scope>NUCLEOTIDE SEQUENCE</scope>
    <source>
        <strain evidence="7">CBS 122681</strain>
    </source>
</reference>
<name>A0A6A6T2P1_9PLEO</name>
<feature type="transmembrane region" description="Helical" evidence="6">
    <location>
        <begin position="154"/>
        <end position="173"/>
    </location>
</feature>
<accession>A0A6A6T2P1</accession>
<sequence>MESNGDPGPPERVRPTLVEYNTLRRVPEKIPWTVFALIFVELVERISYYGTTQVYSNFLAQYRPGTNTGAAVDPHTKDAQPGALGLGQQTAQTILLLNAMWTYLVPVAGIYIADVYLGRYKTIAWAFAISVIGHMLVVASAAPNWLERDAGKTITLPMFLTGIIVMGAGVSSFRPNISPLVSEQIPDTGTHVELTKNGERVIVDPSLTRSRVYSWYYFLINFGSVVGGLTMSYAERYVGFFLAFLLPTILVICTLPVFFYGHNRYIKNPREGNVLVPAGKLICFGLKGRWSFNPILMWKKLHDGTFWAVIKPSHLGSSKPEWMTFDDAWVDDLREAIKACSVLWWLPFYWLCFNQMGNNLVVQVSTMALHGVPNDFFYNLEPFGLMILAPLLDMIIYPFLHKHNIKFTPIKRITVGFFFSSAAMVYAAVVQHYIYKTSPCGTMTHTLFLHGHIICRSTLPASLASTAYLLISVSEALACVTSLIYVFERVPRRMRNLVTTILYLVSGVSALLGTALLPLSRDPYLVWNYGVTAALCFVGGCLFWVVWRGGDQLGVEGDEKEFSAGMGTRVQAAVWREMGVEMVTRERERALGLGPIGRPSMRAVRADRQRLAAECGRQ</sequence>
<keyword evidence="3 6" id="KW-0812">Transmembrane</keyword>
<feature type="transmembrane region" description="Helical" evidence="6">
    <location>
        <begin position="499"/>
        <end position="520"/>
    </location>
</feature>
<dbReference type="Gene3D" id="1.20.1250.20">
    <property type="entry name" value="MFS general substrate transporter like domains"/>
    <property type="match status" value="1"/>
</dbReference>
<feature type="transmembrane region" description="Helical" evidence="6">
    <location>
        <begin position="467"/>
        <end position="487"/>
    </location>
</feature>
<dbReference type="SUPFAM" id="SSF103473">
    <property type="entry name" value="MFS general substrate transporter"/>
    <property type="match status" value="1"/>
</dbReference>
<feature type="transmembrane region" description="Helical" evidence="6">
    <location>
        <begin position="123"/>
        <end position="142"/>
    </location>
</feature>
<dbReference type="Pfam" id="PF00854">
    <property type="entry name" value="PTR2"/>
    <property type="match status" value="1"/>
</dbReference>
<evidence type="ECO:0000256" key="1">
    <source>
        <dbReference type="ARBA" id="ARBA00004141"/>
    </source>
</evidence>
<protein>
    <submittedName>
        <fullName evidence="7">Ptr2 peptide transporter</fullName>
    </submittedName>
</protein>
<evidence type="ECO:0000256" key="4">
    <source>
        <dbReference type="ARBA" id="ARBA00022989"/>
    </source>
</evidence>
<organism evidence="7 8">
    <name type="scientific">Lophiostoma macrostomum CBS 122681</name>
    <dbReference type="NCBI Taxonomy" id="1314788"/>
    <lineage>
        <taxon>Eukaryota</taxon>
        <taxon>Fungi</taxon>
        <taxon>Dikarya</taxon>
        <taxon>Ascomycota</taxon>
        <taxon>Pezizomycotina</taxon>
        <taxon>Dothideomycetes</taxon>
        <taxon>Pleosporomycetidae</taxon>
        <taxon>Pleosporales</taxon>
        <taxon>Lophiostomataceae</taxon>
        <taxon>Lophiostoma</taxon>
    </lineage>
</organism>
<feature type="transmembrane region" description="Helical" evidence="6">
    <location>
        <begin position="240"/>
        <end position="260"/>
    </location>
</feature>
<feature type="transmembrane region" description="Helical" evidence="6">
    <location>
        <begin position="526"/>
        <end position="547"/>
    </location>
</feature>
<dbReference type="EMBL" id="MU004369">
    <property type="protein sequence ID" value="KAF2654156.1"/>
    <property type="molecule type" value="Genomic_DNA"/>
</dbReference>
<dbReference type="InterPro" id="IPR036259">
    <property type="entry name" value="MFS_trans_sf"/>
</dbReference>
<keyword evidence="8" id="KW-1185">Reference proteome</keyword>
<evidence type="ECO:0000256" key="6">
    <source>
        <dbReference type="SAM" id="Phobius"/>
    </source>
</evidence>
<dbReference type="GO" id="GO:0022857">
    <property type="term" value="F:transmembrane transporter activity"/>
    <property type="evidence" value="ECO:0007669"/>
    <property type="project" value="InterPro"/>
</dbReference>
<evidence type="ECO:0000313" key="8">
    <source>
        <dbReference type="Proteomes" id="UP000799324"/>
    </source>
</evidence>
<evidence type="ECO:0000256" key="3">
    <source>
        <dbReference type="ARBA" id="ARBA00022692"/>
    </source>
</evidence>
<dbReference type="InterPro" id="IPR000109">
    <property type="entry name" value="POT_fam"/>
</dbReference>
<feature type="transmembrane region" description="Helical" evidence="6">
    <location>
        <begin position="382"/>
        <end position="400"/>
    </location>
</feature>
<evidence type="ECO:0000256" key="5">
    <source>
        <dbReference type="ARBA" id="ARBA00023136"/>
    </source>
</evidence>
<comment type="subcellular location">
    <subcellularLocation>
        <location evidence="1">Membrane</location>
        <topology evidence="1">Multi-pass membrane protein</topology>
    </subcellularLocation>
</comment>
<gene>
    <name evidence="7" type="ORF">K491DRAFT_717437</name>
</gene>
<comment type="similarity">
    <text evidence="2">Belongs to the major facilitator superfamily. Proton-dependent oligopeptide transporter (POT/PTR) (TC 2.A.17) family.</text>
</comment>
<dbReference type="GO" id="GO:0016020">
    <property type="term" value="C:membrane"/>
    <property type="evidence" value="ECO:0007669"/>
    <property type="project" value="UniProtKB-SubCell"/>
</dbReference>
<keyword evidence="4 6" id="KW-1133">Transmembrane helix</keyword>
<feature type="transmembrane region" description="Helical" evidence="6">
    <location>
        <begin position="94"/>
        <end position="116"/>
    </location>
</feature>
<keyword evidence="5 6" id="KW-0472">Membrane</keyword>
<proteinExistence type="inferred from homology"/>
<evidence type="ECO:0000256" key="2">
    <source>
        <dbReference type="ARBA" id="ARBA00005982"/>
    </source>
</evidence>